<name>A0AAC9RTT8_9STAP</name>
<dbReference type="Proteomes" id="UP000242864">
    <property type="component" value="Chromosome"/>
</dbReference>
<dbReference type="RefSeq" id="WP_085237038.1">
    <property type="nucleotide sequence ID" value="NZ_CP020773.1"/>
</dbReference>
<accession>A0AAC9RTT8</accession>
<dbReference type="AlphaFoldDB" id="A0AAC9RTT8"/>
<evidence type="ECO:0000313" key="1">
    <source>
        <dbReference type="EMBL" id="ARJ50560.1"/>
    </source>
</evidence>
<organism evidence="1 2">
    <name type="scientific">Staphylococcus lutrae</name>
    <dbReference type="NCBI Taxonomy" id="155085"/>
    <lineage>
        <taxon>Bacteria</taxon>
        <taxon>Bacillati</taxon>
        <taxon>Bacillota</taxon>
        <taxon>Bacilli</taxon>
        <taxon>Bacillales</taxon>
        <taxon>Staphylococcaceae</taxon>
        <taxon>Staphylococcus</taxon>
    </lineage>
</organism>
<proteinExistence type="predicted"/>
<reference evidence="1 2" key="1">
    <citation type="submission" date="2017-04" db="EMBL/GenBank/DDBJ databases">
        <authorList>
            <person name="Veseli I.A."/>
            <person name="Tang C."/>
            <person name="Pombert J.-F."/>
        </authorList>
    </citation>
    <scope>NUCLEOTIDE SEQUENCE [LARGE SCALE GENOMIC DNA]</scope>
    <source>
        <strain evidence="1 2">ATCC 700373</strain>
    </source>
</reference>
<sequence>MREAILALIQSNESCYDIYIHTGVSQGIISDLRSGYRTLDDVSLKDAERLYDYAQRLAA</sequence>
<gene>
    <name evidence="1" type="ORF">B5P37_04140</name>
</gene>
<evidence type="ECO:0000313" key="2">
    <source>
        <dbReference type="Proteomes" id="UP000242864"/>
    </source>
</evidence>
<dbReference type="EMBL" id="CP020773">
    <property type="protein sequence ID" value="ARJ50560.1"/>
    <property type="molecule type" value="Genomic_DNA"/>
</dbReference>
<dbReference type="KEGG" id="slz:B5P37_04140"/>
<keyword evidence="2" id="KW-1185">Reference proteome</keyword>
<protein>
    <submittedName>
        <fullName evidence="1">Uncharacterized protein</fullName>
    </submittedName>
</protein>